<reference evidence="7 8" key="1">
    <citation type="journal article" date="2012" name="J. Bacteriol.">
        <title>Complete Genome Sequence of Mycobacterium vaccae Type Strain ATCC 25954.</title>
        <authorList>
            <person name="Ho Y.S."/>
            <person name="Adroub S.A."/>
            <person name="Abadi M."/>
            <person name="Al Alwan B."/>
            <person name="Alkhateeb R."/>
            <person name="Gao G."/>
            <person name="Ragab A."/>
            <person name="Ali S."/>
            <person name="van Soolingen D."/>
            <person name="Bitter W."/>
            <person name="Pain A."/>
            <person name="Abdallah A.M."/>
        </authorList>
    </citation>
    <scope>NUCLEOTIDE SEQUENCE [LARGE SCALE GENOMIC DNA]</scope>
    <source>
        <strain evidence="7 8">ATCC 25954</strain>
    </source>
</reference>
<name>K0UK80_MYCVA</name>
<comment type="subcellular location">
    <subcellularLocation>
        <location evidence="1">Cell envelope</location>
    </subcellularLocation>
</comment>
<comment type="similarity">
    <text evidence="2 4">Belongs to the bacterial solute-binding protein 3 family.</text>
</comment>
<dbReference type="GO" id="GO:0016020">
    <property type="term" value="C:membrane"/>
    <property type="evidence" value="ECO:0007669"/>
    <property type="project" value="InterPro"/>
</dbReference>
<dbReference type="RefSeq" id="WP_003932077.1">
    <property type="nucleotide sequence ID" value="NZ_JH814695.1"/>
</dbReference>
<dbReference type="EMBL" id="ALQA01000081">
    <property type="protein sequence ID" value="EJZ05380.1"/>
    <property type="molecule type" value="Genomic_DNA"/>
</dbReference>
<evidence type="ECO:0000313" key="8">
    <source>
        <dbReference type="Proteomes" id="UP000006072"/>
    </source>
</evidence>
<dbReference type="InterPro" id="IPR001638">
    <property type="entry name" value="Solute-binding_3/MltF_N"/>
</dbReference>
<proteinExistence type="inferred from homology"/>
<accession>K0UK80</accession>
<dbReference type="SMART" id="SM00062">
    <property type="entry name" value="PBPb"/>
    <property type="match status" value="1"/>
</dbReference>
<dbReference type="InterPro" id="IPR018313">
    <property type="entry name" value="SBP_3_CS"/>
</dbReference>
<dbReference type="Gene3D" id="3.40.190.10">
    <property type="entry name" value="Periplasmic binding protein-like II"/>
    <property type="match status" value="2"/>
</dbReference>
<dbReference type="PANTHER" id="PTHR35936:SF17">
    <property type="entry name" value="ARGININE-BINDING EXTRACELLULAR PROTEIN ARTP"/>
    <property type="match status" value="1"/>
</dbReference>
<dbReference type="eggNOG" id="COG0834">
    <property type="taxonomic scope" value="Bacteria"/>
</dbReference>
<protein>
    <submittedName>
        <fullName evidence="7">Extracellular solute-binding protein</fullName>
    </submittedName>
</protein>
<comment type="caution">
    <text evidence="7">The sequence shown here is derived from an EMBL/GenBank/DDBJ whole genome shotgun (WGS) entry which is preliminary data.</text>
</comment>
<evidence type="ECO:0000256" key="1">
    <source>
        <dbReference type="ARBA" id="ARBA00004196"/>
    </source>
</evidence>
<evidence type="ECO:0000256" key="2">
    <source>
        <dbReference type="ARBA" id="ARBA00010333"/>
    </source>
</evidence>
<feature type="domain" description="Ionotropic glutamate receptor C-terminal" evidence="6">
    <location>
        <begin position="4"/>
        <end position="228"/>
    </location>
</feature>
<sequence>MGAALRVGVAYPEPPFNAMPGQSGLDIDVMTALAAAIAEEIEFVAYDGADFDGIFDRLAAGDYDCVIAGTTVTPERERKAAFLPPYLISGQGLAVDTARLPQVHSVDDLAGLTVGVQRGNTSEAIAQQLVDDGKAERVRVYDYGAVSTAIADLVAGGCDAVMKLAPALAELVKQVPGVELVQRGLSVEDIAVAVNPADQKLLARLQVAQAELEEDGTLQRVRRKWLGNPYVDQSVGML</sequence>
<dbReference type="CDD" id="cd13530">
    <property type="entry name" value="PBP2_peptides_like"/>
    <property type="match status" value="1"/>
</dbReference>
<evidence type="ECO:0000256" key="3">
    <source>
        <dbReference type="ARBA" id="ARBA00022729"/>
    </source>
</evidence>
<dbReference type="PROSITE" id="PS01039">
    <property type="entry name" value="SBP_BACTERIAL_3"/>
    <property type="match status" value="1"/>
</dbReference>
<feature type="domain" description="Solute-binding protein family 3/N-terminal" evidence="5">
    <location>
        <begin position="4"/>
        <end position="229"/>
    </location>
</feature>
<evidence type="ECO:0000259" key="6">
    <source>
        <dbReference type="SMART" id="SM00079"/>
    </source>
</evidence>
<dbReference type="Pfam" id="PF00497">
    <property type="entry name" value="SBP_bac_3"/>
    <property type="match status" value="1"/>
</dbReference>
<dbReference type="InterPro" id="IPR001320">
    <property type="entry name" value="Iontro_rcpt_C"/>
</dbReference>
<evidence type="ECO:0000313" key="7">
    <source>
        <dbReference type="EMBL" id="EJZ05380.1"/>
    </source>
</evidence>
<evidence type="ECO:0000256" key="4">
    <source>
        <dbReference type="RuleBase" id="RU003744"/>
    </source>
</evidence>
<dbReference type="HOGENOM" id="CLU_019602_18_2_11"/>
<keyword evidence="3" id="KW-0732">Signal</keyword>
<dbReference type="PATRIC" id="fig|1194972.3.peg.5065"/>
<organism evidence="7 8">
    <name type="scientific">Mycolicibacterium vaccae ATCC 25954</name>
    <dbReference type="NCBI Taxonomy" id="1194972"/>
    <lineage>
        <taxon>Bacteria</taxon>
        <taxon>Bacillati</taxon>
        <taxon>Actinomycetota</taxon>
        <taxon>Actinomycetes</taxon>
        <taxon>Mycobacteriales</taxon>
        <taxon>Mycobacteriaceae</taxon>
        <taxon>Mycolicibacterium</taxon>
    </lineage>
</organism>
<dbReference type="SMART" id="SM00079">
    <property type="entry name" value="PBPe"/>
    <property type="match status" value="1"/>
</dbReference>
<dbReference type="PANTHER" id="PTHR35936">
    <property type="entry name" value="MEMBRANE-BOUND LYTIC MUREIN TRANSGLYCOSYLASE F"/>
    <property type="match status" value="1"/>
</dbReference>
<dbReference type="GO" id="GO:0015276">
    <property type="term" value="F:ligand-gated monoatomic ion channel activity"/>
    <property type="evidence" value="ECO:0007669"/>
    <property type="project" value="InterPro"/>
</dbReference>
<dbReference type="SUPFAM" id="SSF53850">
    <property type="entry name" value="Periplasmic binding protein-like II"/>
    <property type="match status" value="1"/>
</dbReference>
<evidence type="ECO:0000259" key="5">
    <source>
        <dbReference type="SMART" id="SM00062"/>
    </source>
</evidence>
<keyword evidence="8" id="KW-1185">Reference proteome</keyword>
<dbReference type="GO" id="GO:0030313">
    <property type="term" value="C:cell envelope"/>
    <property type="evidence" value="ECO:0007669"/>
    <property type="project" value="UniProtKB-SubCell"/>
</dbReference>
<dbReference type="AlphaFoldDB" id="K0UK80"/>
<dbReference type="Proteomes" id="UP000006072">
    <property type="component" value="Unassembled WGS sequence"/>
</dbReference>
<gene>
    <name evidence="7" type="ORF">MVAC_25440</name>
</gene>